<proteinExistence type="predicted"/>
<dbReference type="GO" id="GO:0005634">
    <property type="term" value="C:nucleus"/>
    <property type="evidence" value="ECO:0007669"/>
    <property type="project" value="TreeGrafter"/>
</dbReference>
<gene>
    <name evidence="3" type="primary">ORF51441</name>
</gene>
<dbReference type="Gene3D" id="3.40.50.150">
    <property type="entry name" value="Vaccinia Virus protein VP39"/>
    <property type="match status" value="1"/>
</dbReference>
<dbReference type="InterPro" id="IPR051422">
    <property type="entry name" value="AlkB_tRNA_MeTrf/Diox"/>
</dbReference>
<dbReference type="InterPro" id="IPR029063">
    <property type="entry name" value="SAM-dependent_MTases_sf"/>
</dbReference>
<dbReference type="EMBL" id="HACG01017477">
    <property type="protein sequence ID" value="CEK64342.1"/>
    <property type="molecule type" value="Transcribed_RNA"/>
</dbReference>
<dbReference type="PANTHER" id="PTHR13069">
    <property type="entry name" value="ALKYLATED DNA REPAIR PROTEIN ALKB HOMOLOG 8"/>
    <property type="match status" value="1"/>
</dbReference>
<dbReference type="PANTHER" id="PTHR13069:SF21">
    <property type="entry name" value="ALKYLATED DNA REPAIR PROTEIN ALKB HOMOLOG 8"/>
    <property type="match status" value="1"/>
</dbReference>
<organism evidence="3">
    <name type="scientific">Arion vulgaris</name>
    <dbReference type="NCBI Taxonomy" id="1028688"/>
    <lineage>
        <taxon>Eukaryota</taxon>
        <taxon>Metazoa</taxon>
        <taxon>Spiralia</taxon>
        <taxon>Lophotrochozoa</taxon>
        <taxon>Mollusca</taxon>
        <taxon>Gastropoda</taxon>
        <taxon>Heterobranchia</taxon>
        <taxon>Euthyneura</taxon>
        <taxon>Panpulmonata</taxon>
        <taxon>Eupulmonata</taxon>
        <taxon>Stylommatophora</taxon>
        <taxon>Helicina</taxon>
        <taxon>Arionoidea</taxon>
        <taxon>Arionidae</taxon>
        <taxon>Arion</taxon>
    </lineage>
</organism>
<accession>A0A0B6Z7H8</accession>
<sequence>LSECGADNDNILERNCEHAGDIKSDYGAAQSEHKLHIHVNRTQFKEQDMLVPWQLKCKHTTQDKVEEIEKNVDMLNIYHRFYHVFRQGELEAICKKVPGCEVRRSYYDQGNWCVVLEKL</sequence>
<evidence type="ECO:0000256" key="1">
    <source>
        <dbReference type="ARBA" id="ARBA00022603"/>
    </source>
</evidence>
<feature type="non-terminal residue" evidence="3">
    <location>
        <position position="1"/>
    </location>
</feature>
<dbReference type="GO" id="GO:0000049">
    <property type="term" value="F:tRNA binding"/>
    <property type="evidence" value="ECO:0007669"/>
    <property type="project" value="TreeGrafter"/>
</dbReference>
<dbReference type="GO" id="GO:0030488">
    <property type="term" value="P:tRNA methylation"/>
    <property type="evidence" value="ECO:0007669"/>
    <property type="project" value="TreeGrafter"/>
</dbReference>
<protein>
    <submittedName>
        <fullName evidence="3">Uncharacterized protein</fullName>
    </submittedName>
</protein>
<dbReference type="GO" id="GO:0005737">
    <property type="term" value="C:cytoplasm"/>
    <property type="evidence" value="ECO:0007669"/>
    <property type="project" value="TreeGrafter"/>
</dbReference>
<evidence type="ECO:0000256" key="2">
    <source>
        <dbReference type="ARBA" id="ARBA00022679"/>
    </source>
</evidence>
<dbReference type="AlphaFoldDB" id="A0A0B6Z7H8"/>
<dbReference type="GO" id="GO:0106335">
    <property type="term" value="F:tRNA (5-carboxymethyluridine(34)-5-O)-methyltransferase activity"/>
    <property type="evidence" value="ECO:0007669"/>
    <property type="project" value="TreeGrafter"/>
</dbReference>
<dbReference type="GO" id="GO:0002098">
    <property type="term" value="P:tRNA wobble uridine modification"/>
    <property type="evidence" value="ECO:0007669"/>
    <property type="project" value="TreeGrafter"/>
</dbReference>
<evidence type="ECO:0000313" key="3">
    <source>
        <dbReference type="EMBL" id="CEK64342.1"/>
    </source>
</evidence>
<keyword evidence="1" id="KW-0489">Methyltransferase</keyword>
<reference evidence="3" key="1">
    <citation type="submission" date="2014-12" db="EMBL/GenBank/DDBJ databases">
        <title>Insight into the proteome of Arion vulgaris.</title>
        <authorList>
            <person name="Aradska J."/>
            <person name="Bulat T."/>
            <person name="Smidak R."/>
            <person name="Sarate P."/>
            <person name="Gangsoo J."/>
            <person name="Sialana F."/>
            <person name="Bilban M."/>
            <person name="Lubec G."/>
        </authorList>
    </citation>
    <scope>NUCLEOTIDE SEQUENCE</scope>
    <source>
        <tissue evidence="3">Skin</tissue>
    </source>
</reference>
<name>A0A0B6Z7H8_9EUPU</name>
<keyword evidence="2" id="KW-0808">Transferase</keyword>